<keyword evidence="1" id="KW-0472">Membrane</keyword>
<evidence type="ECO:0000313" key="3">
    <source>
        <dbReference type="Proteomes" id="UP001189429"/>
    </source>
</evidence>
<keyword evidence="1" id="KW-1133">Transmembrane helix</keyword>
<feature type="transmembrane region" description="Helical" evidence="1">
    <location>
        <begin position="240"/>
        <end position="262"/>
    </location>
</feature>
<evidence type="ECO:0000313" key="2">
    <source>
        <dbReference type="EMBL" id="CAK0859148.1"/>
    </source>
</evidence>
<feature type="transmembrane region" description="Helical" evidence="1">
    <location>
        <begin position="150"/>
        <end position="168"/>
    </location>
</feature>
<evidence type="ECO:0000256" key="1">
    <source>
        <dbReference type="SAM" id="Phobius"/>
    </source>
</evidence>
<keyword evidence="3" id="KW-1185">Reference proteome</keyword>
<reference evidence="2" key="1">
    <citation type="submission" date="2023-10" db="EMBL/GenBank/DDBJ databases">
        <authorList>
            <person name="Chen Y."/>
            <person name="Shah S."/>
            <person name="Dougan E. K."/>
            <person name="Thang M."/>
            <person name="Chan C."/>
        </authorList>
    </citation>
    <scope>NUCLEOTIDE SEQUENCE [LARGE SCALE GENOMIC DNA]</scope>
</reference>
<feature type="transmembrane region" description="Helical" evidence="1">
    <location>
        <begin position="91"/>
        <end position="108"/>
    </location>
</feature>
<protein>
    <recommendedName>
        <fullName evidence="4">DUF2157 domain-containing protein</fullName>
    </recommendedName>
</protein>
<sequence>MGRVAECEQEEPLALPVSITLSRGSFEAHVRGHSFQCWEELVRALPGGMAPQGASLTSVKVDPLQIFAMVATLLMQIGMWGMVAYFTWQNLVAGIVLTSAYGVALWLCIDRLAPQMAGVLWPNLPTIVGAVGLQVSIAQGGFEHFPPSPLKLFCFTIVPASAAAVFFMRKLPEDPYRAVLVTNLFVGIWSGNLALVASLGPGEAFVWRWSAGSLLACGAAAIGAAVALSRSPRKWSSVELVTWTLCVGCSAVTVALPHLLFLGLPDDYDPVYDLFGWVVVSTVSALFAVLGLRLGRTLPVLLSALGLFAVCVRLSTAAAAHAGDSATAGFCTFGGLGLLTVVLAQRLLTGSNVLTSAQDKLL</sequence>
<feature type="transmembrane region" description="Helical" evidence="1">
    <location>
        <begin position="274"/>
        <end position="292"/>
    </location>
</feature>
<keyword evidence="1" id="KW-0812">Transmembrane</keyword>
<feature type="transmembrane region" description="Helical" evidence="1">
    <location>
        <begin position="206"/>
        <end position="228"/>
    </location>
</feature>
<dbReference type="Proteomes" id="UP001189429">
    <property type="component" value="Unassembled WGS sequence"/>
</dbReference>
<feature type="transmembrane region" description="Helical" evidence="1">
    <location>
        <begin position="299"/>
        <end position="320"/>
    </location>
</feature>
<organism evidence="2 3">
    <name type="scientific">Prorocentrum cordatum</name>
    <dbReference type="NCBI Taxonomy" id="2364126"/>
    <lineage>
        <taxon>Eukaryota</taxon>
        <taxon>Sar</taxon>
        <taxon>Alveolata</taxon>
        <taxon>Dinophyceae</taxon>
        <taxon>Prorocentrales</taxon>
        <taxon>Prorocentraceae</taxon>
        <taxon>Prorocentrum</taxon>
    </lineage>
</organism>
<accession>A0ABN9UHM3</accession>
<proteinExistence type="predicted"/>
<comment type="caution">
    <text evidence="2">The sequence shown here is derived from an EMBL/GenBank/DDBJ whole genome shotgun (WGS) entry which is preliminary data.</text>
</comment>
<feature type="transmembrane region" description="Helical" evidence="1">
    <location>
        <begin position="180"/>
        <end position="200"/>
    </location>
</feature>
<name>A0ABN9UHM3_9DINO</name>
<evidence type="ECO:0008006" key="4">
    <source>
        <dbReference type="Google" id="ProtNLM"/>
    </source>
</evidence>
<feature type="transmembrane region" description="Helical" evidence="1">
    <location>
        <begin position="326"/>
        <end position="344"/>
    </location>
</feature>
<feature type="transmembrane region" description="Helical" evidence="1">
    <location>
        <begin position="66"/>
        <end position="85"/>
    </location>
</feature>
<feature type="transmembrane region" description="Helical" evidence="1">
    <location>
        <begin position="120"/>
        <end position="138"/>
    </location>
</feature>
<dbReference type="EMBL" id="CAUYUJ010015871">
    <property type="protein sequence ID" value="CAK0859148.1"/>
    <property type="molecule type" value="Genomic_DNA"/>
</dbReference>
<gene>
    <name evidence="2" type="ORF">PCOR1329_LOCUS48595</name>
</gene>